<dbReference type="InterPro" id="IPR029071">
    <property type="entry name" value="Ubiquitin-like_domsf"/>
</dbReference>
<dbReference type="STRING" id="299467.A0A443SW78"/>
<keyword evidence="3" id="KW-0378">Hydrolase</keyword>
<sequence>MENKCETDDKEENNSFVDDDSFDKPFTKAAKRSKKQFQTVEEHMNSSDCLPPRRSARKRRYRDEKMFTISSQQTLKDLKVMIMSEFKVATYDQHLYLNDSPLEGNEQTLASLNVEPNSLIYLRSRD</sequence>
<evidence type="ECO:0000259" key="2">
    <source>
        <dbReference type="PROSITE" id="PS50053"/>
    </source>
</evidence>
<proteinExistence type="predicted"/>
<feature type="domain" description="Ubiquitin-like" evidence="2">
    <location>
        <begin position="67"/>
        <end position="126"/>
    </location>
</feature>
<dbReference type="PROSITE" id="PS50053">
    <property type="entry name" value="UBIQUITIN_2"/>
    <property type="match status" value="1"/>
</dbReference>
<dbReference type="Proteomes" id="UP000288716">
    <property type="component" value="Unassembled WGS sequence"/>
</dbReference>
<reference evidence="3 4" key="1">
    <citation type="journal article" date="2018" name="Gigascience">
        <title>Genomes of trombidid mites reveal novel predicted allergens and laterally-transferred genes associated with secondary metabolism.</title>
        <authorList>
            <person name="Dong X."/>
            <person name="Chaisiri K."/>
            <person name="Xia D."/>
            <person name="Armstrong S.D."/>
            <person name="Fang Y."/>
            <person name="Donnelly M.J."/>
            <person name="Kadowaki T."/>
            <person name="McGarry J.W."/>
            <person name="Darby A.C."/>
            <person name="Makepeace B.L."/>
        </authorList>
    </citation>
    <scope>NUCLEOTIDE SEQUENCE [LARGE SCALE GENOMIC DNA]</scope>
    <source>
        <strain evidence="3">UoL-UT</strain>
    </source>
</reference>
<organism evidence="3 4">
    <name type="scientific">Leptotrombidium deliense</name>
    <dbReference type="NCBI Taxonomy" id="299467"/>
    <lineage>
        <taxon>Eukaryota</taxon>
        <taxon>Metazoa</taxon>
        <taxon>Ecdysozoa</taxon>
        <taxon>Arthropoda</taxon>
        <taxon>Chelicerata</taxon>
        <taxon>Arachnida</taxon>
        <taxon>Acari</taxon>
        <taxon>Acariformes</taxon>
        <taxon>Trombidiformes</taxon>
        <taxon>Prostigmata</taxon>
        <taxon>Anystina</taxon>
        <taxon>Parasitengona</taxon>
        <taxon>Trombiculoidea</taxon>
        <taxon>Trombiculidae</taxon>
        <taxon>Leptotrombidium</taxon>
    </lineage>
</organism>
<dbReference type="OrthoDB" id="289038at2759"/>
<keyword evidence="4" id="KW-1185">Reference proteome</keyword>
<feature type="region of interest" description="Disordered" evidence="1">
    <location>
        <begin position="1"/>
        <end position="58"/>
    </location>
</feature>
<dbReference type="SUPFAM" id="SSF54236">
    <property type="entry name" value="Ubiquitin-like"/>
    <property type="match status" value="1"/>
</dbReference>
<dbReference type="AlphaFoldDB" id="A0A443SW78"/>
<evidence type="ECO:0000313" key="4">
    <source>
        <dbReference type="Proteomes" id="UP000288716"/>
    </source>
</evidence>
<evidence type="ECO:0000256" key="1">
    <source>
        <dbReference type="SAM" id="MobiDB-lite"/>
    </source>
</evidence>
<dbReference type="GO" id="GO:0016787">
    <property type="term" value="F:hydrolase activity"/>
    <property type="evidence" value="ECO:0007669"/>
    <property type="project" value="UniProtKB-KW"/>
</dbReference>
<protein>
    <submittedName>
        <fullName evidence="3">Ubiquitin carboxyl-terminal hydrolase 48-like protein</fullName>
    </submittedName>
</protein>
<dbReference type="VEuPathDB" id="VectorBase:LDEU000274"/>
<dbReference type="EMBL" id="NCKV01000067">
    <property type="protein sequence ID" value="RWS31767.1"/>
    <property type="molecule type" value="Genomic_DNA"/>
</dbReference>
<gene>
    <name evidence="3" type="ORF">B4U80_07756</name>
</gene>
<name>A0A443SW78_9ACAR</name>
<dbReference type="Gene3D" id="3.10.20.90">
    <property type="entry name" value="Phosphatidylinositol 3-kinase Catalytic Subunit, Chain A, domain 1"/>
    <property type="match status" value="1"/>
</dbReference>
<dbReference type="Pfam" id="PF00240">
    <property type="entry name" value="ubiquitin"/>
    <property type="match status" value="1"/>
</dbReference>
<evidence type="ECO:0000313" key="3">
    <source>
        <dbReference type="EMBL" id="RWS31767.1"/>
    </source>
</evidence>
<accession>A0A443SW78</accession>
<dbReference type="InterPro" id="IPR000626">
    <property type="entry name" value="Ubiquitin-like_dom"/>
</dbReference>
<comment type="caution">
    <text evidence="3">The sequence shown here is derived from an EMBL/GenBank/DDBJ whole genome shotgun (WGS) entry which is preliminary data.</text>
</comment>